<keyword evidence="4" id="KW-1185">Reference proteome</keyword>
<name>A0AAV3RCR0_LITER</name>
<proteinExistence type="predicted"/>
<dbReference type="InterPro" id="IPR017451">
    <property type="entry name" value="F-box-assoc_interact_dom"/>
</dbReference>
<dbReference type="PANTHER" id="PTHR31672:SF13">
    <property type="entry name" value="F-BOX PROTEIN CPR30-LIKE"/>
    <property type="match status" value="1"/>
</dbReference>
<dbReference type="InterPro" id="IPR050796">
    <property type="entry name" value="SCF_F-box_component"/>
</dbReference>
<dbReference type="NCBIfam" id="TIGR01640">
    <property type="entry name" value="F_box_assoc_1"/>
    <property type="match status" value="1"/>
</dbReference>
<organism evidence="3 4">
    <name type="scientific">Lithospermum erythrorhizon</name>
    <name type="common">Purple gromwell</name>
    <name type="synonym">Lithospermum officinale var. erythrorhizon</name>
    <dbReference type="NCBI Taxonomy" id="34254"/>
    <lineage>
        <taxon>Eukaryota</taxon>
        <taxon>Viridiplantae</taxon>
        <taxon>Streptophyta</taxon>
        <taxon>Embryophyta</taxon>
        <taxon>Tracheophyta</taxon>
        <taxon>Spermatophyta</taxon>
        <taxon>Magnoliopsida</taxon>
        <taxon>eudicotyledons</taxon>
        <taxon>Gunneridae</taxon>
        <taxon>Pentapetalae</taxon>
        <taxon>asterids</taxon>
        <taxon>lamiids</taxon>
        <taxon>Boraginales</taxon>
        <taxon>Boraginaceae</taxon>
        <taxon>Boraginoideae</taxon>
        <taxon>Lithospermeae</taxon>
        <taxon>Lithospermum</taxon>
    </lineage>
</organism>
<evidence type="ECO:0000313" key="4">
    <source>
        <dbReference type="Proteomes" id="UP001454036"/>
    </source>
</evidence>
<gene>
    <name evidence="3" type="ORF">LIER_41657</name>
</gene>
<feature type="transmembrane region" description="Helical" evidence="1">
    <location>
        <begin position="64"/>
        <end position="86"/>
    </location>
</feature>
<evidence type="ECO:0000313" key="3">
    <source>
        <dbReference type="EMBL" id="GAA0174085.1"/>
    </source>
</evidence>
<accession>A0AAV3RCR0</accession>
<dbReference type="PANTHER" id="PTHR31672">
    <property type="entry name" value="BNACNNG10540D PROTEIN"/>
    <property type="match status" value="1"/>
</dbReference>
<sequence>MLSSDTLDTNGIWYCGFGHDGNDDHKVIVICYSCESPGSPFKSDFSHVYSLKTNSWKEVERCPYSVYGFMVNIAAITACGAIHFIAYEDMIASFDLAKEEYKVVPKPDVNIADDALVTLSLGTLGGCLCLTYKEYIFVFHEIWSLWLLKEYGNLSSWTNIAKVRPSEGIGSLSHLCLIDYSDSEKELILQDKFSGSMVRYYIENGLAKKVKIEGKRKRKVVVYSHVYQESLVQLKNGDPSVSWEEFGRE</sequence>
<evidence type="ECO:0000256" key="1">
    <source>
        <dbReference type="SAM" id="Phobius"/>
    </source>
</evidence>
<protein>
    <recommendedName>
        <fullName evidence="2">F-box associated beta-propeller type 1 domain-containing protein</fullName>
    </recommendedName>
</protein>
<keyword evidence="1" id="KW-0472">Membrane</keyword>
<feature type="domain" description="F-box associated beta-propeller type 1" evidence="2">
    <location>
        <begin position="15"/>
        <end position="234"/>
    </location>
</feature>
<comment type="caution">
    <text evidence="3">The sequence shown here is derived from an EMBL/GenBank/DDBJ whole genome shotgun (WGS) entry which is preliminary data.</text>
</comment>
<dbReference type="EMBL" id="BAABME010026540">
    <property type="protein sequence ID" value="GAA0174085.1"/>
    <property type="molecule type" value="Genomic_DNA"/>
</dbReference>
<evidence type="ECO:0000259" key="2">
    <source>
        <dbReference type="Pfam" id="PF07734"/>
    </source>
</evidence>
<keyword evidence="1" id="KW-0812">Transmembrane</keyword>
<reference evidence="3 4" key="1">
    <citation type="submission" date="2024-01" db="EMBL/GenBank/DDBJ databases">
        <title>The complete chloroplast genome sequence of Lithospermum erythrorhizon: insights into the phylogenetic relationship among Boraginaceae species and the maternal lineages of purple gromwells.</title>
        <authorList>
            <person name="Okada T."/>
            <person name="Watanabe K."/>
        </authorList>
    </citation>
    <scope>NUCLEOTIDE SEQUENCE [LARGE SCALE GENOMIC DNA]</scope>
</reference>
<dbReference type="AlphaFoldDB" id="A0AAV3RCR0"/>
<dbReference type="InterPro" id="IPR006527">
    <property type="entry name" value="F-box-assoc_dom_typ1"/>
</dbReference>
<dbReference type="Pfam" id="PF07734">
    <property type="entry name" value="FBA_1"/>
    <property type="match status" value="1"/>
</dbReference>
<dbReference type="Proteomes" id="UP001454036">
    <property type="component" value="Unassembled WGS sequence"/>
</dbReference>
<keyword evidence="1" id="KW-1133">Transmembrane helix</keyword>